<proteinExistence type="predicted"/>
<evidence type="ECO:0000313" key="2">
    <source>
        <dbReference type="EMBL" id="VVG70398.1"/>
    </source>
</evidence>
<keyword evidence="1" id="KW-1133">Transmembrane helix</keyword>
<gene>
    <name evidence="2" type="ORF">PAP18089_01358</name>
</gene>
<organism evidence="2 3">
    <name type="scientific">Pandoraea apista</name>
    <dbReference type="NCBI Taxonomy" id="93218"/>
    <lineage>
        <taxon>Bacteria</taxon>
        <taxon>Pseudomonadati</taxon>
        <taxon>Pseudomonadota</taxon>
        <taxon>Betaproteobacteria</taxon>
        <taxon>Burkholderiales</taxon>
        <taxon>Burkholderiaceae</taxon>
        <taxon>Pandoraea</taxon>
    </lineage>
</organism>
<evidence type="ECO:0000256" key="1">
    <source>
        <dbReference type="SAM" id="Phobius"/>
    </source>
</evidence>
<accession>A0A5E5P1E4</accession>
<dbReference type="EMBL" id="CABPSX010000002">
    <property type="protein sequence ID" value="VVG70398.1"/>
    <property type="molecule type" value="Genomic_DNA"/>
</dbReference>
<keyword evidence="1" id="KW-0472">Membrane</keyword>
<dbReference type="AlphaFoldDB" id="A0A5E5P1E4"/>
<name>A0A5E5P1E4_9BURK</name>
<dbReference type="RefSeq" id="WP_150728535.1">
    <property type="nucleotide sequence ID" value="NZ_CABPSX010000002.1"/>
</dbReference>
<feature type="transmembrane region" description="Helical" evidence="1">
    <location>
        <begin position="6"/>
        <end position="26"/>
    </location>
</feature>
<keyword evidence="1" id="KW-0812">Transmembrane</keyword>
<evidence type="ECO:0000313" key="3">
    <source>
        <dbReference type="Proteomes" id="UP000364291"/>
    </source>
</evidence>
<reference evidence="2 3" key="1">
    <citation type="submission" date="2019-08" db="EMBL/GenBank/DDBJ databases">
        <authorList>
            <person name="Peeters C."/>
        </authorList>
    </citation>
    <scope>NUCLEOTIDE SEQUENCE [LARGE SCALE GENOMIC DNA]</scope>
    <source>
        <strain evidence="2 3">LMG 18089</strain>
    </source>
</reference>
<protein>
    <submittedName>
        <fullName evidence="2">Uncharacterized protein</fullName>
    </submittedName>
</protein>
<sequence length="77" mass="8447">MLEAIGIVLGTLVGLFVLFVLFGVFLKWVHDKHEYRVAQAATRASFAERAEAITAYMDAHPGVTRDEAALATRITKA</sequence>
<dbReference type="Proteomes" id="UP000364291">
    <property type="component" value="Unassembled WGS sequence"/>
</dbReference>